<proteinExistence type="predicted"/>
<evidence type="ECO:0000313" key="1">
    <source>
        <dbReference type="EMBL" id="MBX68338.1"/>
    </source>
</evidence>
<sequence length="74" mass="8610">MLQLSSRSLEVVCVLKCLLRAQQCQKTNTIHCIAITIILGYKSIRRKQGEKKKKKKHMTLHMNMKSKILALSWQ</sequence>
<reference evidence="1" key="1">
    <citation type="submission" date="2018-02" db="EMBL/GenBank/DDBJ databases">
        <title>Rhizophora mucronata_Transcriptome.</title>
        <authorList>
            <person name="Meera S.P."/>
            <person name="Sreeshan A."/>
            <person name="Augustine A."/>
        </authorList>
    </citation>
    <scope>NUCLEOTIDE SEQUENCE</scope>
    <source>
        <tissue evidence="1">Leaf</tissue>
    </source>
</reference>
<dbReference type="EMBL" id="GGEC01087854">
    <property type="protein sequence ID" value="MBX68338.1"/>
    <property type="molecule type" value="Transcribed_RNA"/>
</dbReference>
<protein>
    <submittedName>
        <fullName evidence="1">Uncharacterized protein</fullName>
    </submittedName>
</protein>
<accession>A0A2P2QMZ5</accession>
<organism evidence="1">
    <name type="scientific">Rhizophora mucronata</name>
    <name type="common">Asiatic mangrove</name>
    <dbReference type="NCBI Taxonomy" id="61149"/>
    <lineage>
        <taxon>Eukaryota</taxon>
        <taxon>Viridiplantae</taxon>
        <taxon>Streptophyta</taxon>
        <taxon>Embryophyta</taxon>
        <taxon>Tracheophyta</taxon>
        <taxon>Spermatophyta</taxon>
        <taxon>Magnoliopsida</taxon>
        <taxon>eudicotyledons</taxon>
        <taxon>Gunneridae</taxon>
        <taxon>Pentapetalae</taxon>
        <taxon>rosids</taxon>
        <taxon>fabids</taxon>
        <taxon>Malpighiales</taxon>
        <taxon>Rhizophoraceae</taxon>
        <taxon>Rhizophora</taxon>
    </lineage>
</organism>
<name>A0A2P2QMZ5_RHIMU</name>
<dbReference type="AlphaFoldDB" id="A0A2P2QMZ5"/>